<keyword evidence="3" id="KW-1003">Cell membrane</keyword>
<dbReference type="Pfam" id="PF00005">
    <property type="entry name" value="ABC_tran"/>
    <property type="match status" value="1"/>
</dbReference>
<keyword evidence="14" id="KW-0378">Hydrolase</keyword>
<dbReference type="SUPFAM" id="SSF90123">
    <property type="entry name" value="ABC transporter transmembrane region"/>
    <property type="match status" value="1"/>
</dbReference>
<dbReference type="GO" id="GO:0005524">
    <property type="term" value="F:ATP binding"/>
    <property type="evidence" value="ECO:0007669"/>
    <property type="project" value="UniProtKB-KW"/>
</dbReference>
<feature type="domain" description="ABC transmembrane type-1" evidence="13">
    <location>
        <begin position="22"/>
        <end position="304"/>
    </location>
</feature>
<feature type="transmembrane region" description="Helical" evidence="11">
    <location>
        <begin position="251"/>
        <end position="269"/>
    </location>
</feature>
<dbReference type="EC" id="3.6.3.-" evidence="14"/>
<dbReference type="GO" id="GO:0005886">
    <property type="term" value="C:plasma membrane"/>
    <property type="evidence" value="ECO:0007669"/>
    <property type="project" value="UniProtKB-SubCell"/>
</dbReference>
<dbReference type="CDD" id="cd18552">
    <property type="entry name" value="ABC_6TM_MsbA_like"/>
    <property type="match status" value="1"/>
</dbReference>
<dbReference type="InterPro" id="IPR003439">
    <property type="entry name" value="ABC_transporter-like_ATP-bd"/>
</dbReference>
<keyword evidence="15" id="KW-1185">Reference proteome</keyword>
<evidence type="ECO:0000259" key="13">
    <source>
        <dbReference type="PROSITE" id="PS50929"/>
    </source>
</evidence>
<dbReference type="RefSeq" id="WP_062487169.1">
    <property type="nucleotide sequence ID" value="NZ_LN885086.1"/>
</dbReference>
<dbReference type="AlphaFoldDB" id="A0A0S4KVG2"/>
<dbReference type="KEGG" id="nio:NITINOP_3129"/>
<dbReference type="SMART" id="SM00382">
    <property type="entry name" value="AAA"/>
    <property type="match status" value="1"/>
</dbReference>
<evidence type="ECO:0000259" key="12">
    <source>
        <dbReference type="PROSITE" id="PS50893"/>
    </source>
</evidence>
<dbReference type="Gene3D" id="3.40.50.300">
    <property type="entry name" value="P-loop containing nucleotide triphosphate hydrolases"/>
    <property type="match status" value="1"/>
</dbReference>
<dbReference type="InterPro" id="IPR003593">
    <property type="entry name" value="AAA+_ATPase"/>
</dbReference>
<protein>
    <submittedName>
        <fullName evidence="14">Lipid A export ATP-binding/permease protein MsbA</fullName>
        <ecNumber evidence="14">3.6.3.-</ecNumber>
    </submittedName>
</protein>
<name>A0A0S4KVG2_9BACT</name>
<keyword evidence="5" id="KW-0547">Nucleotide-binding</keyword>
<dbReference type="Proteomes" id="UP000066284">
    <property type="component" value="Chromosome 1"/>
</dbReference>
<keyword evidence="8 11" id="KW-1133">Transmembrane helix</keyword>
<feature type="transmembrane region" description="Helical" evidence="11">
    <location>
        <begin position="162"/>
        <end position="179"/>
    </location>
</feature>
<keyword evidence="10 11" id="KW-0472">Membrane</keyword>
<evidence type="ECO:0000256" key="4">
    <source>
        <dbReference type="ARBA" id="ARBA00022692"/>
    </source>
</evidence>
<dbReference type="PROSITE" id="PS50929">
    <property type="entry name" value="ABC_TM1F"/>
    <property type="match status" value="1"/>
</dbReference>
<keyword evidence="9" id="KW-0445">Lipid transport</keyword>
<evidence type="ECO:0000256" key="8">
    <source>
        <dbReference type="ARBA" id="ARBA00022989"/>
    </source>
</evidence>
<evidence type="ECO:0000256" key="9">
    <source>
        <dbReference type="ARBA" id="ARBA00023055"/>
    </source>
</evidence>
<evidence type="ECO:0000256" key="11">
    <source>
        <dbReference type="SAM" id="Phobius"/>
    </source>
</evidence>
<keyword evidence="2" id="KW-0813">Transport</keyword>
<dbReference type="GO" id="GO:0015421">
    <property type="term" value="F:ABC-type oligopeptide transporter activity"/>
    <property type="evidence" value="ECO:0007669"/>
    <property type="project" value="TreeGrafter"/>
</dbReference>
<dbReference type="PANTHER" id="PTHR43394">
    <property type="entry name" value="ATP-DEPENDENT PERMEASE MDL1, MITOCHONDRIAL"/>
    <property type="match status" value="1"/>
</dbReference>
<dbReference type="Gene3D" id="1.20.1560.10">
    <property type="entry name" value="ABC transporter type 1, transmembrane domain"/>
    <property type="match status" value="1"/>
</dbReference>
<dbReference type="GO" id="GO:0034040">
    <property type="term" value="F:ATPase-coupled lipid transmembrane transporter activity"/>
    <property type="evidence" value="ECO:0007669"/>
    <property type="project" value="InterPro"/>
</dbReference>
<comment type="subcellular location">
    <subcellularLocation>
        <location evidence="1">Cell membrane</location>
        <topology evidence="1">Multi-pass membrane protein</topology>
    </subcellularLocation>
</comment>
<dbReference type="InterPro" id="IPR036640">
    <property type="entry name" value="ABC1_TM_sf"/>
</dbReference>
<sequence length="589" mass="65189">MSGIDRFKRLMRYVKPYRGRFIGALACSGMVALLSGVYAWLAKPVLDGIFIEKNERLWLILPVALMGVAVLKALFSYGVGYLMAYVTNRVVADIRQELVRHLVRLPVGFHDTNTSGRLVSRVVNDVGLMASAASNVLKDIFQHVLTFLAMVAVIFYQNWKLAAISAVVIPLSAVTMVRVGKRLRRLATSGQEQMGDLSSMLQETLAGIRMVKAFGREDAEAARFKEYNRAFLGTTLKANQVWSIGSSHMEVIGVIGVAGIIWYGGYLVIHGDMTPGALFSFMAAMLMAYTPIRKLSGANNIIQQALAAAERVYDVMDLPTERLHEQDAVPLEKIDRGLEFQDVSLRYDDHAVPALNGIDLSVKAGEMVALVGSSGSGKTTLISLLPRFYEPTAGRILLDGRPLADYQLRSLRAKIGIVSQDVVLFDDTVRNNLAFGRTDATMAEIEEAAKAAYAHDFILRLPQGYDTVIGERGVKLSGGERQRLAIARAILRDPPLLILDEATSALDTESERMVQLALTNLMKNRTTLVIAHRLSTVQNADRIVVLDRGSIVEMGTHEELLRRRGMYHRLYTMQFQDAAAHERMMRAEC</sequence>
<evidence type="ECO:0000313" key="14">
    <source>
        <dbReference type="EMBL" id="CUQ68101.1"/>
    </source>
</evidence>
<dbReference type="OrthoDB" id="9806127at2"/>
<dbReference type="SUPFAM" id="SSF52540">
    <property type="entry name" value="P-loop containing nucleoside triphosphate hydrolases"/>
    <property type="match status" value="1"/>
</dbReference>
<dbReference type="InterPro" id="IPR011917">
    <property type="entry name" value="ABC_transpr_lipidA"/>
</dbReference>
<dbReference type="InterPro" id="IPR039421">
    <property type="entry name" value="Type_1_exporter"/>
</dbReference>
<feature type="domain" description="ABC transporter" evidence="12">
    <location>
        <begin position="338"/>
        <end position="573"/>
    </location>
</feature>
<keyword evidence="4 11" id="KW-0812">Transmembrane</keyword>
<proteinExistence type="predicted"/>
<evidence type="ECO:0000256" key="1">
    <source>
        <dbReference type="ARBA" id="ARBA00004651"/>
    </source>
</evidence>
<dbReference type="STRING" id="1715989.NITINOP_3129"/>
<evidence type="ECO:0000256" key="2">
    <source>
        <dbReference type="ARBA" id="ARBA00022448"/>
    </source>
</evidence>
<organism evidence="14 15">
    <name type="scientific">Candidatus Nitrospira inopinata</name>
    <dbReference type="NCBI Taxonomy" id="1715989"/>
    <lineage>
        <taxon>Bacteria</taxon>
        <taxon>Pseudomonadati</taxon>
        <taxon>Nitrospirota</taxon>
        <taxon>Nitrospiria</taxon>
        <taxon>Nitrospirales</taxon>
        <taxon>Nitrospiraceae</taxon>
        <taxon>Nitrospira</taxon>
    </lineage>
</organism>
<evidence type="ECO:0000313" key="15">
    <source>
        <dbReference type="Proteomes" id="UP000066284"/>
    </source>
</evidence>
<evidence type="ECO:0000256" key="3">
    <source>
        <dbReference type="ARBA" id="ARBA00022475"/>
    </source>
</evidence>
<evidence type="ECO:0000256" key="10">
    <source>
        <dbReference type="ARBA" id="ARBA00023136"/>
    </source>
</evidence>
<evidence type="ECO:0000256" key="5">
    <source>
        <dbReference type="ARBA" id="ARBA00022741"/>
    </source>
</evidence>
<dbReference type="InterPro" id="IPR027417">
    <property type="entry name" value="P-loop_NTPase"/>
</dbReference>
<dbReference type="FunFam" id="3.40.50.300:FF:000221">
    <property type="entry name" value="Multidrug ABC transporter ATP-binding protein"/>
    <property type="match status" value="1"/>
</dbReference>
<dbReference type="GO" id="GO:0016887">
    <property type="term" value="F:ATP hydrolysis activity"/>
    <property type="evidence" value="ECO:0007669"/>
    <property type="project" value="InterPro"/>
</dbReference>
<dbReference type="InterPro" id="IPR017871">
    <property type="entry name" value="ABC_transporter-like_CS"/>
</dbReference>
<feature type="transmembrane region" description="Helical" evidence="11">
    <location>
        <begin position="140"/>
        <end position="156"/>
    </location>
</feature>
<dbReference type="Pfam" id="PF00664">
    <property type="entry name" value="ABC_membrane"/>
    <property type="match status" value="1"/>
</dbReference>
<dbReference type="PROSITE" id="PS00211">
    <property type="entry name" value="ABC_TRANSPORTER_1"/>
    <property type="match status" value="1"/>
</dbReference>
<dbReference type="InterPro" id="IPR011527">
    <property type="entry name" value="ABC1_TM_dom"/>
</dbReference>
<keyword evidence="7" id="KW-1278">Translocase</keyword>
<dbReference type="PROSITE" id="PS50893">
    <property type="entry name" value="ABC_TRANSPORTER_2"/>
    <property type="match status" value="1"/>
</dbReference>
<dbReference type="NCBIfam" id="TIGR02203">
    <property type="entry name" value="MsbA_lipidA"/>
    <property type="match status" value="1"/>
</dbReference>
<keyword evidence="6 14" id="KW-0067">ATP-binding</keyword>
<feature type="transmembrane region" description="Helical" evidence="11">
    <location>
        <begin position="21"/>
        <end position="41"/>
    </location>
</feature>
<evidence type="ECO:0000256" key="7">
    <source>
        <dbReference type="ARBA" id="ARBA00022967"/>
    </source>
</evidence>
<evidence type="ECO:0000256" key="6">
    <source>
        <dbReference type="ARBA" id="ARBA00022840"/>
    </source>
</evidence>
<dbReference type="PANTHER" id="PTHR43394:SF1">
    <property type="entry name" value="ATP-BINDING CASSETTE SUB-FAMILY B MEMBER 10, MITOCHONDRIAL"/>
    <property type="match status" value="1"/>
</dbReference>
<reference evidence="15" key="1">
    <citation type="submission" date="2015-09" db="EMBL/GenBank/DDBJ databases">
        <authorList>
            <person name="Daims H."/>
        </authorList>
    </citation>
    <scope>NUCLEOTIDE SEQUENCE [LARGE SCALE GENOMIC DNA]</scope>
</reference>
<accession>A0A0S4KVG2</accession>
<feature type="transmembrane region" description="Helical" evidence="11">
    <location>
        <begin position="61"/>
        <end position="86"/>
    </location>
</feature>
<gene>
    <name evidence="14" type="primary">msbA</name>
    <name evidence="14" type="ORF">NITINOP_3129</name>
</gene>
<dbReference type="EMBL" id="LN885086">
    <property type="protein sequence ID" value="CUQ68101.1"/>
    <property type="molecule type" value="Genomic_DNA"/>
</dbReference>